<dbReference type="SUPFAM" id="SSF49313">
    <property type="entry name" value="Cadherin-like"/>
    <property type="match status" value="1"/>
</dbReference>
<dbReference type="GO" id="GO:0016020">
    <property type="term" value="C:membrane"/>
    <property type="evidence" value="ECO:0007669"/>
    <property type="project" value="InterPro"/>
</dbReference>
<keyword evidence="2" id="KW-0560">Oxidoreductase</keyword>
<dbReference type="EMBL" id="CAIT01000007">
    <property type="protein sequence ID" value="CCH54973.1"/>
    <property type="molecule type" value="Genomic_DNA"/>
</dbReference>
<dbReference type="SMART" id="SM00736">
    <property type="entry name" value="CADG"/>
    <property type="match status" value="1"/>
</dbReference>
<dbReference type="PANTHER" id="PTHR19328">
    <property type="entry name" value="HEDGEHOG-INTERACTING PROTEIN"/>
    <property type="match status" value="1"/>
</dbReference>
<dbReference type="SUPFAM" id="SSF50952">
    <property type="entry name" value="Soluble quinoprotein glucose dehydrogenase"/>
    <property type="match status" value="1"/>
</dbReference>
<dbReference type="InterPro" id="IPR006644">
    <property type="entry name" value="Cadg"/>
</dbReference>
<dbReference type="Proteomes" id="UP000009309">
    <property type="component" value="Unassembled WGS sequence"/>
</dbReference>
<dbReference type="GO" id="GO:0008876">
    <property type="term" value="F:quinoprotein glucose dehydrogenase activity"/>
    <property type="evidence" value="ECO:0007669"/>
    <property type="project" value="UniProtKB-EC"/>
</dbReference>
<dbReference type="PANTHER" id="PTHR19328:SF75">
    <property type="entry name" value="ALDOSE SUGAR DEHYDROGENASE YLII"/>
    <property type="match status" value="1"/>
</dbReference>
<accession>I2GM47</accession>
<sequence>MENNYNVTKGLSARKLFYSGLCLLSQVLLVWVLSNRAHAQTYPANFSQVLVANGINQPTVVVPAPDGRIFVAEQTGALRVVKNGTLLPTPFVQLPVNAEGERGLLGIAFDPDFASNQYIYLYYTTSAGTIHNRVSRFTAQANADEVVPGSETVLLDTERLEASNHNGGGIAFGADGKLYICVGENSKPDSAQTLTNHLGKVLRINPDGSIPADNPFANAPLDVTRRIWAYGLRNPYTIAVQPGTGRIFVNDVGQNNWEEINDATVGGRNFGWPQAEGPSNNPNFVNPVHAYPHANNEEIGCSITGGTFFNPATTNYPAVYIGKYFYQDFCRPFINLIDVAGNKSPFANSIPGYGVSMATGPDGNLYFLSRADGALYQIVYTGPDEPEPPTDFAITGVTLNNCSVISPGQRSLTFTPQYTGQTTQPITFRVVNESLPTTNPGPYTINLYTDNPSIVLRARLDGMPGEVSFTYNWLAACNGNSPGSGNTAPIVANTIGAQSGQVGQPFSFIIPANTFSDANNDALTLSVTGLPAGLTFVAPNTISGTLDAQGVSTVTVMATDPGSLSVSTQFTLTVTPGSTNPPSGFAITGVTLNGCESLSPGERRLIFTPQYSGLNGQPVSFSVVNEMLPTTSPGPYSLRIYTDNPTIVLKATQQGTPTEASFTYTWVNSCLSGARRMAEQAEALSIRVLGNPTVSETVDVEVRGAAGQRVQLKTLDSRGQVVGQAIVNQAGTAERITVPLGRSAGMYLLRVYTSTGQRTTKVLRQ</sequence>
<dbReference type="RefSeq" id="WP_009283549.1">
    <property type="nucleotide sequence ID" value="NZ_CAIT01000007.1"/>
</dbReference>
<dbReference type="GO" id="GO:0005509">
    <property type="term" value="F:calcium ion binding"/>
    <property type="evidence" value="ECO:0007669"/>
    <property type="project" value="InterPro"/>
</dbReference>
<dbReference type="Gene3D" id="2.60.40.10">
    <property type="entry name" value="Immunoglobulins"/>
    <property type="match status" value="1"/>
</dbReference>
<protein>
    <submittedName>
        <fullName evidence="2">Glucose sorbosone dehydrogenase</fullName>
        <ecNumber evidence="2">1.1.5.2</ecNumber>
    </submittedName>
</protein>
<dbReference type="OrthoDB" id="9770043at2"/>
<feature type="domain" description="Dystroglycan-type cadherin-like" evidence="1">
    <location>
        <begin position="490"/>
        <end position="581"/>
    </location>
</feature>
<evidence type="ECO:0000313" key="3">
    <source>
        <dbReference type="Proteomes" id="UP000009309"/>
    </source>
</evidence>
<comment type="caution">
    <text evidence="2">The sequence shown here is derived from an EMBL/GenBank/DDBJ whole genome shotgun (WGS) entry which is preliminary data.</text>
</comment>
<proteinExistence type="predicted"/>
<dbReference type="Pfam" id="PF05345">
    <property type="entry name" value="He_PIG"/>
    <property type="match status" value="1"/>
</dbReference>
<dbReference type="InterPro" id="IPR026444">
    <property type="entry name" value="Secre_tail"/>
</dbReference>
<evidence type="ECO:0000259" key="1">
    <source>
        <dbReference type="SMART" id="SM00736"/>
    </source>
</evidence>
<dbReference type="eggNOG" id="COG2133">
    <property type="taxonomic scope" value="Bacteria"/>
</dbReference>
<dbReference type="NCBIfam" id="TIGR04183">
    <property type="entry name" value="Por_Secre_tail"/>
    <property type="match status" value="1"/>
</dbReference>
<dbReference type="EC" id="1.1.5.2" evidence="2"/>
<dbReference type="InterPro" id="IPR012938">
    <property type="entry name" value="Glc/Sorbosone_DH"/>
</dbReference>
<organism evidence="2 3">
    <name type="scientific">Fibrisoma limi BUZ 3</name>
    <dbReference type="NCBI Taxonomy" id="1185876"/>
    <lineage>
        <taxon>Bacteria</taxon>
        <taxon>Pseudomonadati</taxon>
        <taxon>Bacteroidota</taxon>
        <taxon>Cytophagia</taxon>
        <taxon>Cytophagales</taxon>
        <taxon>Spirosomataceae</taxon>
        <taxon>Fibrisoma</taxon>
    </lineage>
</organism>
<dbReference type="AlphaFoldDB" id="I2GM47"/>
<dbReference type="Pfam" id="PF07995">
    <property type="entry name" value="GSDH"/>
    <property type="match status" value="1"/>
</dbReference>
<dbReference type="InterPro" id="IPR011042">
    <property type="entry name" value="6-blade_b-propeller_TolB-like"/>
</dbReference>
<gene>
    <name evidence="2" type="ORF">BN8_04200</name>
</gene>
<dbReference type="STRING" id="1185876.BN8_04200"/>
<reference evidence="2 3" key="1">
    <citation type="journal article" date="2012" name="J. Bacteriol.">
        <title>Genome Sequence of the Filamentous Bacterium Fibrisoma limi BUZ 3T.</title>
        <authorList>
            <person name="Filippini M."/>
            <person name="Qi W."/>
            <person name="Jaenicke S."/>
            <person name="Goesmann A."/>
            <person name="Smits T.H."/>
            <person name="Bagheri H.C."/>
        </authorList>
    </citation>
    <scope>NUCLEOTIDE SEQUENCE [LARGE SCALE GENOMIC DNA]</scope>
    <source>
        <strain evidence="3">BUZ 3T</strain>
    </source>
</reference>
<evidence type="ECO:0000313" key="2">
    <source>
        <dbReference type="EMBL" id="CCH54973.1"/>
    </source>
</evidence>
<dbReference type="InterPro" id="IPR015919">
    <property type="entry name" value="Cadherin-like_sf"/>
</dbReference>
<dbReference type="InterPro" id="IPR013783">
    <property type="entry name" value="Ig-like_fold"/>
</dbReference>
<dbReference type="Gene3D" id="2.120.10.30">
    <property type="entry name" value="TolB, C-terminal domain"/>
    <property type="match status" value="1"/>
</dbReference>
<name>I2GM47_9BACT</name>
<dbReference type="InterPro" id="IPR011041">
    <property type="entry name" value="Quinoprot_gluc/sorb_DH_b-prop"/>
</dbReference>
<keyword evidence="3" id="KW-1185">Reference proteome</keyword>